<dbReference type="InterPro" id="IPR009057">
    <property type="entry name" value="Homeodomain-like_sf"/>
</dbReference>
<accession>A0A6H1UBN8</accession>
<dbReference type="PANTHER" id="PTHR30055">
    <property type="entry name" value="HTH-TYPE TRANSCRIPTIONAL REGULATOR RUTR"/>
    <property type="match status" value="1"/>
</dbReference>
<dbReference type="SUPFAM" id="SSF48498">
    <property type="entry name" value="Tetracyclin repressor-like, C-terminal domain"/>
    <property type="match status" value="1"/>
</dbReference>
<dbReference type="InterPro" id="IPR036271">
    <property type="entry name" value="Tet_transcr_reg_TetR-rel_C_sf"/>
</dbReference>
<dbReference type="InterPro" id="IPR050109">
    <property type="entry name" value="HTH-type_TetR-like_transc_reg"/>
</dbReference>
<dbReference type="Gene3D" id="1.10.357.10">
    <property type="entry name" value="Tetracycline Repressor, domain 2"/>
    <property type="match status" value="1"/>
</dbReference>
<sequence length="218" mass="23684">MIDDSNMAPTPISTTEMSLGPKAKVVLQAARKIFLSHGFNGATTDMIQRQAGVSKSTVYAHFKNKETMFLEVIKCECEKFTASVQQIQFVPGDLAATLKVMGQAYLNIALSDSALALYRLVVAESPRFPEVGELFYQTGPLVVKTEVAKYLAQGVAANELALGGHSAEEAAEVFVGLIRNESHMISLTHPNEPVDVAAQQRRLNVAIDVLIRGYGSRE</sequence>
<protein>
    <submittedName>
        <fullName evidence="4">TetR/AcrR family transcriptional regulator</fullName>
    </submittedName>
</protein>
<dbReference type="InterPro" id="IPR039536">
    <property type="entry name" value="TetR_C_Proteobacteria"/>
</dbReference>
<proteinExistence type="predicted"/>
<dbReference type="Proteomes" id="UP000501602">
    <property type="component" value="Chromosome"/>
</dbReference>
<organism evidence="4 5">
    <name type="scientific">Ferrimonas lipolytica</name>
    <dbReference type="NCBI Taxonomy" id="2724191"/>
    <lineage>
        <taxon>Bacteria</taxon>
        <taxon>Pseudomonadati</taxon>
        <taxon>Pseudomonadota</taxon>
        <taxon>Gammaproteobacteria</taxon>
        <taxon>Alteromonadales</taxon>
        <taxon>Ferrimonadaceae</taxon>
        <taxon>Ferrimonas</taxon>
    </lineage>
</organism>
<dbReference type="SUPFAM" id="SSF46689">
    <property type="entry name" value="Homeodomain-like"/>
    <property type="match status" value="1"/>
</dbReference>
<feature type="domain" description="HTH tetR-type" evidence="3">
    <location>
        <begin position="20"/>
        <end position="80"/>
    </location>
</feature>
<dbReference type="Pfam" id="PF00440">
    <property type="entry name" value="TetR_N"/>
    <property type="match status" value="1"/>
</dbReference>
<dbReference type="GO" id="GO:0003700">
    <property type="term" value="F:DNA-binding transcription factor activity"/>
    <property type="evidence" value="ECO:0007669"/>
    <property type="project" value="TreeGrafter"/>
</dbReference>
<reference evidence="4 5" key="1">
    <citation type="submission" date="2020-04" db="EMBL/GenBank/DDBJ databases">
        <title>Ferrimonas sp. S7 isolated from sea water.</title>
        <authorList>
            <person name="Bae S.S."/>
            <person name="Baek K."/>
        </authorList>
    </citation>
    <scope>NUCLEOTIDE SEQUENCE [LARGE SCALE GENOMIC DNA]</scope>
    <source>
        <strain evidence="4 5">S7</strain>
    </source>
</reference>
<dbReference type="Pfam" id="PF14246">
    <property type="entry name" value="TetR_C_7"/>
    <property type="match status" value="1"/>
</dbReference>
<evidence type="ECO:0000313" key="5">
    <source>
        <dbReference type="Proteomes" id="UP000501602"/>
    </source>
</evidence>
<dbReference type="KEGG" id="fes:HER31_06100"/>
<feature type="DNA-binding region" description="H-T-H motif" evidence="2">
    <location>
        <begin position="43"/>
        <end position="62"/>
    </location>
</feature>
<dbReference type="PROSITE" id="PS50096">
    <property type="entry name" value="IQ"/>
    <property type="match status" value="1"/>
</dbReference>
<dbReference type="PANTHER" id="PTHR30055:SF146">
    <property type="entry name" value="HTH-TYPE TRANSCRIPTIONAL DUAL REGULATOR CECR"/>
    <property type="match status" value="1"/>
</dbReference>
<evidence type="ECO:0000259" key="3">
    <source>
        <dbReference type="PROSITE" id="PS50977"/>
    </source>
</evidence>
<dbReference type="AlphaFoldDB" id="A0A6H1UBN8"/>
<evidence type="ECO:0000256" key="2">
    <source>
        <dbReference type="PROSITE-ProRule" id="PRU00335"/>
    </source>
</evidence>
<evidence type="ECO:0000256" key="1">
    <source>
        <dbReference type="ARBA" id="ARBA00023125"/>
    </source>
</evidence>
<keyword evidence="1 2" id="KW-0238">DNA-binding</keyword>
<dbReference type="Gene3D" id="1.10.10.60">
    <property type="entry name" value="Homeodomain-like"/>
    <property type="match status" value="1"/>
</dbReference>
<gene>
    <name evidence="4" type="ORF">HER31_06100</name>
</gene>
<dbReference type="RefSeq" id="WP_168659733.1">
    <property type="nucleotide sequence ID" value="NZ_CP051180.1"/>
</dbReference>
<dbReference type="EMBL" id="CP051180">
    <property type="protein sequence ID" value="QIZ76471.1"/>
    <property type="molecule type" value="Genomic_DNA"/>
</dbReference>
<keyword evidence="5" id="KW-1185">Reference proteome</keyword>
<dbReference type="InterPro" id="IPR001647">
    <property type="entry name" value="HTH_TetR"/>
</dbReference>
<evidence type="ECO:0000313" key="4">
    <source>
        <dbReference type="EMBL" id="QIZ76471.1"/>
    </source>
</evidence>
<name>A0A6H1UBN8_9GAMM</name>
<dbReference type="GO" id="GO:0000976">
    <property type="term" value="F:transcription cis-regulatory region binding"/>
    <property type="evidence" value="ECO:0007669"/>
    <property type="project" value="TreeGrafter"/>
</dbReference>
<dbReference type="PRINTS" id="PR00455">
    <property type="entry name" value="HTHTETR"/>
</dbReference>
<dbReference type="PROSITE" id="PS50977">
    <property type="entry name" value="HTH_TETR_2"/>
    <property type="match status" value="1"/>
</dbReference>